<feature type="compositionally biased region" description="Basic and acidic residues" evidence="1">
    <location>
        <begin position="190"/>
        <end position="248"/>
    </location>
</feature>
<accession>W3WN81</accession>
<feature type="compositionally biased region" description="Basic and acidic residues" evidence="1">
    <location>
        <begin position="149"/>
        <end position="164"/>
    </location>
</feature>
<feature type="region of interest" description="Disordered" evidence="1">
    <location>
        <begin position="1"/>
        <end position="265"/>
    </location>
</feature>
<reference evidence="3" key="1">
    <citation type="journal article" date="2015" name="BMC Genomics">
        <title>Genomic and transcriptomic analysis of the endophytic fungus Pestalotiopsis fici reveals its lifestyle and high potential for synthesis of natural products.</title>
        <authorList>
            <person name="Wang X."/>
            <person name="Zhang X."/>
            <person name="Liu L."/>
            <person name="Xiang M."/>
            <person name="Wang W."/>
            <person name="Sun X."/>
            <person name="Che Y."/>
            <person name="Guo L."/>
            <person name="Liu G."/>
            <person name="Guo L."/>
            <person name="Wang C."/>
            <person name="Yin W.B."/>
            <person name="Stadler M."/>
            <person name="Zhang X."/>
            <person name="Liu X."/>
        </authorList>
    </citation>
    <scope>NUCLEOTIDE SEQUENCE [LARGE SCALE GENOMIC DNA]</scope>
    <source>
        <strain evidence="3">W106-1 / CGMCC3.15140</strain>
    </source>
</reference>
<feature type="compositionally biased region" description="Low complexity" evidence="1">
    <location>
        <begin position="64"/>
        <end position="73"/>
    </location>
</feature>
<keyword evidence="3" id="KW-1185">Reference proteome</keyword>
<dbReference type="AlphaFoldDB" id="W3WN81"/>
<dbReference type="KEGG" id="pfy:PFICI_12319"/>
<dbReference type="InParanoid" id="W3WN81"/>
<dbReference type="OrthoDB" id="3439480at2759"/>
<feature type="compositionally biased region" description="Basic and acidic residues" evidence="1">
    <location>
        <begin position="35"/>
        <end position="48"/>
    </location>
</feature>
<proteinExistence type="predicted"/>
<dbReference type="GeneID" id="19277332"/>
<organism evidence="2 3">
    <name type="scientific">Pestalotiopsis fici (strain W106-1 / CGMCC3.15140)</name>
    <dbReference type="NCBI Taxonomy" id="1229662"/>
    <lineage>
        <taxon>Eukaryota</taxon>
        <taxon>Fungi</taxon>
        <taxon>Dikarya</taxon>
        <taxon>Ascomycota</taxon>
        <taxon>Pezizomycotina</taxon>
        <taxon>Sordariomycetes</taxon>
        <taxon>Xylariomycetidae</taxon>
        <taxon>Amphisphaeriales</taxon>
        <taxon>Sporocadaceae</taxon>
        <taxon>Pestalotiopsis</taxon>
    </lineage>
</organism>
<evidence type="ECO:0000313" key="2">
    <source>
        <dbReference type="EMBL" id="ETS75375.1"/>
    </source>
</evidence>
<evidence type="ECO:0000256" key="1">
    <source>
        <dbReference type="SAM" id="MobiDB-lite"/>
    </source>
</evidence>
<feature type="compositionally biased region" description="Low complexity" evidence="1">
    <location>
        <begin position="124"/>
        <end position="148"/>
    </location>
</feature>
<dbReference type="HOGENOM" id="CLU_819166_0_0_1"/>
<evidence type="ECO:0000313" key="3">
    <source>
        <dbReference type="Proteomes" id="UP000030651"/>
    </source>
</evidence>
<dbReference type="eggNOG" id="ENOG502R6SQ">
    <property type="taxonomic scope" value="Eukaryota"/>
</dbReference>
<protein>
    <submittedName>
        <fullName evidence="2">Uncharacterized protein</fullName>
    </submittedName>
</protein>
<name>W3WN81_PESFW</name>
<feature type="compositionally biased region" description="Low complexity" evidence="1">
    <location>
        <begin position="176"/>
        <end position="188"/>
    </location>
</feature>
<dbReference type="Proteomes" id="UP000030651">
    <property type="component" value="Unassembled WGS sequence"/>
</dbReference>
<feature type="region of interest" description="Disordered" evidence="1">
    <location>
        <begin position="293"/>
        <end position="339"/>
    </location>
</feature>
<dbReference type="EMBL" id="KI912118">
    <property type="protein sequence ID" value="ETS75375.1"/>
    <property type="molecule type" value="Genomic_DNA"/>
</dbReference>
<sequence>MCEKHSYYKDGRKVDSQVEQCSKAARHGPNTICEDPVKFRHPDGETPRRSSQYLSPGFPPSPPSSDASFAPSSDGERSHKRRSGTYINGEKISRSGSRREKRSSAHVTFVEPSTSPRSPLNYDTPASSPSRSPTYTYHTSTSSAYPSHDQSHYRHPEVRMEVNRPRRNSTAQYEQSTSKSKTSSSSSSSEEERLRQQLKREERKNEETKRQLAEAKRQAEEAERRADAERKVRKDAERERKLEKDIKRQNAAIDSRPPVVQSTAAPVYRRGSVSIKQQNTAPIADPYVSHKYYEREERRRRKEEEEQQQQARLRARLTPHTAPRGYDRPTVVYHGRDTY</sequence>
<dbReference type="OMA" id="YTYVHPD"/>
<dbReference type="RefSeq" id="XP_007839091.1">
    <property type="nucleotide sequence ID" value="XM_007840900.1"/>
</dbReference>
<gene>
    <name evidence="2" type="ORF">PFICI_12319</name>
</gene>
<feature type="compositionally biased region" description="Basic and acidic residues" evidence="1">
    <location>
        <begin position="1"/>
        <end position="16"/>
    </location>
</feature>